<gene>
    <name evidence="1" type="ORF">AOC03_09930</name>
</gene>
<sequence>MINNDINIKEYDTLALVCDYQNDNGVPISLDNVTVTADIQSTVGQLIEPLNVRKMLETGRFALLRDASRLSFGQYRIDILFTSDITGRRVASETFNINVHRAVTSPRG</sequence>
<dbReference type="Proteomes" id="UP000059847">
    <property type="component" value="Chromosome"/>
</dbReference>
<dbReference type="RefSeq" id="WP_062535591.1">
    <property type="nucleotide sequence ID" value="NZ_CP012678.1"/>
</dbReference>
<organism evidence="1 2">
    <name type="scientific">Psychrobacter urativorans</name>
    <dbReference type="NCBI Taxonomy" id="45610"/>
    <lineage>
        <taxon>Bacteria</taxon>
        <taxon>Pseudomonadati</taxon>
        <taxon>Pseudomonadota</taxon>
        <taxon>Gammaproteobacteria</taxon>
        <taxon>Moraxellales</taxon>
        <taxon>Moraxellaceae</taxon>
        <taxon>Psychrobacter</taxon>
    </lineage>
</organism>
<evidence type="ECO:0000313" key="1">
    <source>
        <dbReference type="EMBL" id="ALF60317.1"/>
    </source>
</evidence>
<dbReference type="AlphaFoldDB" id="A0A0M3V9A9"/>
<dbReference type="EMBL" id="CP012678">
    <property type="protein sequence ID" value="ALF60317.1"/>
    <property type="molecule type" value="Genomic_DNA"/>
</dbReference>
<keyword evidence="2" id="KW-1185">Reference proteome</keyword>
<accession>A0A0M3V9A9</accession>
<dbReference type="STRING" id="45610.AOC03_09930"/>
<proteinExistence type="predicted"/>
<protein>
    <submittedName>
        <fullName evidence="1">Uncharacterized protein</fullName>
    </submittedName>
</protein>
<evidence type="ECO:0000313" key="2">
    <source>
        <dbReference type="Proteomes" id="UP000059847"/>
    </source>
</evidence>
<name>A0A0M3V9A9_9GAMM</name>
<dbReference type="KEGG" id="pur:AOC03_09930"/>
<reference evidence="1 2" key="1">
    <citation type="submission" date="2015-09" db="EMBL/GenBank/DDBJ databases">
        <title>Complete genome of Psychrobacter urativorans R10.10B.</title>
        <authorList>
            <person name="See-Too W.S."/>
            <person name="Chan K.G."/>
        </authorList>
    </citation>
    <scope>NUCLEOTIDE SEQUENCE [LARGE SCALE GENOMIC DNA]</scope>
    <source>
        <strain evidence="1 2">R10.10B</strain>
    </source>
</reference>